<gene>
    <name evidence="1" type="ORF">CSEC_2128</name>
</gene>
<sequence length="493" mass="57530">MFSVGFTKVERWLDKDHPCFPESFERLAEGASLCFAKPAKNYPVFNLRKALSEIEPSEEQLLSQITNDLATFMPPNKKLIKKYYEGVKYFPRELKDRLNEAINTAFLQKFVKNPRVYNENATEKLVLDHLGYSLDEYNERVKLRDEIRKLSIKKLFSDKLSTSPKRFQGKFRYAVRILRLNLAGVDKIHSEYVRAIVHQVHRYRELFDDAAANYPLKGLKGSSPIAKKISTSFKKGKIRALRTFEVENFLKINRKKIHELMKDKDLSAFKEEISNLCLSSFNDPRLKISRHETMEVLEETLPEIDWFNKYQHLITIEFCQGFLESSEVSDGMCYALTLRFVINALKNPNREDKDYEADIVFPNDRFRQNAHHLLKGFITDESPPPQIPKKILKDYKEVYHPPISNTDVESLNYLNGAYLLLIKRHALGLQIDKTNRKFSFYDANLGIVRLNVNDSFSEEAASKNLLNILQEYILAFEKRTKLVCPIEYKNQSN</sequence>
<protein>
    <submittedName>
        <fullName evidence="1">Uncharacterized protein</fullName>
    </submittedName>
</protein>
<reference evidence="1" key="2">
    <citation type="submission" date="2014-09" db="EMBL/GenBank/DDBJ databases">
        <title>Criblamydia sequanensis harbors a mega-plasmid encoding arsenite resistance.</title>
        <authorList>
            <person name="Bertelli C."/>
            <person name="Goesmann A."/>
            <person name="Greub G."/>
        </authorList>
    </citation>
    <scope>NUCLEOTIDE SEQUENCE [LARGE SCALE GENOMIC DNA]</scope>
    <source>
        <strain evidence="1">CRIB-18</strain>
    </source>
</reference>
<dbReference type="eggNOG" id="ENOG5033I0H">
    <property type="taxonomic scope" value="Bacteria"/>
</dbReference>
<reference evidence="1" key="1">
    <citation type="submission" date="2013-12" db="EMBL/GenBank/DDBJ databases">
        <authorList>
            <person name="Linke B."/>
        </authorList>
    </citation>
    <scope>NUCLEOTIDE SEQUENCE [LARGE SCALE GENOMIC DNA]</scope>
    <source>
        <strain evidence="1">CRIB-18</strain>
    </source>
</reference>
<evidence type="ECO:0000313" key="2">
    <source>
        <dbReference type="Proteomes" id="UP000031552"/>
    </source>
</evidence>
<name>A0A090E2R6_9BACT</name>
<comment type="caution">
    <text evidence="1">The sequence shown here is derived from an EMBL/GenBank/DDBJ whole genome shotgun (WGS) entry which is preliminary data.</text>
</comment>
<proteinExistence type="predicted"/>
<dbReference type="RefSeq" id="WP_041018475.1">
    <property type="nucleotide sequence ID" value="NZ_CCEJ010000010.1"/>
</dbReference>
<organism evidence="1 2">
    <name type="scientific">Candidatus Criblamydia sequanensis CRIB-18</name>
    <dbReference type="NCBI Taxonomy" id="1437425"/>
    <lineage>
        <taxon>Bacteria</taxon>
        <taxon>Pseudomonadati</taxon>
        <taxon>Chlamydiota</taxon>
        <taxon>Chlamydiia</taxon>
        <taxon>Parachlamydiales</taxon>
        <taxon>Candidatus Criblamydiaceae</taxon>
        <taxon>Candidatus Criblamydia</taxon>
    </lineage>
</organism>
<keyword evidence="2" id="KW-1185">Reference proteome</keyword>
<accession>A0A090E2R6</accession>
<evidence type="ECO:0000313" key="1">
    <source>
        <dbReference type="EMBL" id="CDR34934.1"/>
    </source>
</evidence>
<dbReference type="EMBL" id="CCEJ010000010">
    <property type="protein sequence ID" value="CDR34934.1"/>
    <property type="molecule type" value="Genomic_DNA"/>
</dbReference>
<dbReference type="AlphaFoldDB" id="A0A090E2R6"/>
<dbReference type="Proteomes" id="UP000031552">
    <property type="component" value="Unassembled WGS sequence"/>
</dbReference>